<feature type="signal peptide" evidence="1">
    <location>
        <begin position="1"/>
        <end position="32"/>
    </location>
</feature>
<keyword evidence="1" id="KW-0732">Signal</keyword>
<accession>A0A250V5V7</accession>
<organism evidence="2 3">
    <name type="scientific">Streptomyces olivochromogenes</name>
    <dbReference type="NCBI Taxonomy" id="1963"/>
    <lineage>
        <taxon>Bacteria</taxon>
        <taxon>Bacillati</taxon>
        <taxon>Actinomycetota</taxon>
        <taxon>Actinomycetes</taxon>
        <taxon>Kitasatosporales</taxon>
        <taxon>Streptomycetaceae</taxon>
        <taxon>Streptomyces</taxon>
    </lineage>
</organism>
<protein>
    <submittedName>
        <fullName evidence="2">Uncharacterized protein</fullName>
    </submittedName>
</protein>
<feature type="chain" id="PRO_5012942214" evidence="1">
    <location>
        <begin position="33"/>
        <end position="60"/>
    </location>
</feature>
<evidence type="ECO:0000313" key="2">
    <source>
        <dbReference type="EMBL" id="GAX49499.1"/>
    </source>
</evidence>
<evidence type="ECO:0000256" key="1">
    <source>
        <dbReference type="SAM" id="SignalP"/>
    </source>
</evidence>
<sequence>MTLAAPPLRHAASSLGVGAAMLLAAAPASASAASERFRCDSLTAEGHKATDFLNGLPGAA</sequence>
<proteinExistence type="predicted"/>
<dbReference type="Proteomes" id="UP000217446">
    <property type="component" value="Unassembled WGS sequence"/>
</dbReference>
<dbReference type="AlphaFoldDB" id="A0A250V5V7"/>
<comment type="caution">
    <text evidence="2">The sequence shown here is derived from an EMBL/GenBank/DDBJ whole genome shotgun (WGS) entry which is preliminary data.</text>
</comment>
<name>A0A250V5V7_STROL</name>
<reference evidence="3" key="1">
    <citation type="submission" date="2017-05" db="EMBL/GenBank/DDBJ databases">
        <title>Streptomyces olivochromogenes NBRC 3561 whole genome shotgun sequence.</title>
        <authorList>
            <person name="Dohra H."/>
            <person name="Kodani S."/>
        </authorList>
    </citation>
    <scope>NUCLEOTIDE SEQUENCE [LARGE SCALE GENOMIC DNA]</scope>
    <source>
        <strain evidence="3">NBRC 3561</strain>
    </source>
</reference>
<gene>
    <name evidence="2" type="ORF">SO3561_00988</name>
</gene>
<keyword evidence="3" id="KW-1185">Reference proteome</keyword>
<dbReference type="EMBL" id="BDQI01000001">
    <property type="protein sequence ID" value="GAX49499.1"/>
    <property type="molecule type" value="Genomic_DNA"/>
</dbReference>
<evidence type="ECO:0000313" key="3">
    <source>
        <dbReference type="Proteomes" id="UP000217446"/>
    </source>
</evidence>